<proteinExistence type="predicted"/>
<evidence type="ECO:0000313" key="1">
    <source>
        <dbReference type="EMBL" id="QNJ57156.1"/>
    </source>
</evidence>
<dbReference type="Proteomes" id="UP000515957">
    <property type="component" value="Segment"/>
</dbReference>
<organism evidence="1 2">
    <name type="scientific">Gordonia phage Rabbitrun</name>
    <dbReference type="NCBI Taxonomy" id="2762280"/>
    <lineage>
        <taxon>Viruses</taxon>
        <taxon>Duplodnaviria</taxon>
        <taxon>Heunggongvirae</taxon>
        <taxon>Uroviricota</taxon>
        <taxon>Caudoviricetes</taxon>
        <taxon>Deeyouvirinae</taxon>
        <taxon>Nevillevirus</taxon>
        <taxon>Nevillevirus rabbitrun</taxon>
    </lineage>
</organism>
<dbReference type="EMBL" id="MT658805">
    <property type="protein sequence ID" value="QNJ57156.1"/>
    <property type="molecule type" value="Genomic_DNA"/>
</dbReference>
<reference evidence="1 2" key="1">
    <citation type="submission" date="2020-06" db="EMBL/GenBank/DDBJ databases">
        <authorList>
            <person name="Herren C.D."/>
            <person name="Smith Caldas M."/>
            <person name="Brooke G.M."/>
            <person name="Cabrera L.J."/>
            <person name="Caudill C.B."/>
            <person name="Ewell K.O."/>
            <person name="Haas C.L."/>
            <person name="Shapland G.L."/>
            <person name="Sitek C.J."/>
            <person name="Thompson J.S."/>
            <person name="Pollenz R.S."/>
            <person name="Garlena R.A."/>
            <person name="Russell D.A."/>
            <person name="Pope W.H."/>
            <person name="Jacobs-Sera D."/>
            <person name="Hatfull G.F."/>
        </authorList>
    </citation>
    <scope>NUCLEOTIDE SEQUENCE [LARGE SCALE GENOMIC DNA]</scope>
</reference>
<dbReference type="KEGG" id="vg:70080769"/>
<accession>A0A7G8LIT4</accession>
<dbReference type="RefSeq" id="YP_010246230.1">
    <property type="nucleotide sequence ID" value="NC_060133.1"/>
</dbReference>
<name>A0A7G8LIT4_9CAUD</name>
<dbReference type="GeneID" id="70080769"/>
<evidence type="ECO:0000313" key="2">
    <source>
        <dbReference type="Proteomes" id="UP000515957"/>
    </source>
</evidence>
<keyword evidence="2" id="KW-1185">Reference proteome</keyword>
<gene>
    <name evidence="1" type="primary">123</name>
    <name evidence="1" type="ORF">SEA_RABBITRUN_123</name>
</gene>
<protein>
    <submittedName>
        <fullName evidence="1">Uncharacterized protein</fullName>
    </submittedName>
</protein>
<sequence>MGGRVVSVEDGTKYLLVRYRNGKPSVHMGRGGQARIYETLKMARRYAPAFGAKIVALELDQPNLHIREVEDDDDR</sequence>